<dbReference type="EMBL" id="NRSG01000049">
    <property type="protein sequence ID" value="MBK1658394.1"/>
    <property type="molecule type" value="Genomic_DNA"/>
</dbReference>
<comment type="caution">
    <text evidence="3">The sequence shown here is derived from an EMBL/GenBank/DDBJ whole genome shotgun (WGS) entry which is preliminary data.</text>
</comment>
<dbReference type="PANTHER" id="PTHR11895:SF176">
    <property type="entry name" value="AMIDASE AMID-RELATED"/>
    <property type="match status" value="1"/>
</dbReference>
<proteinExistence type="predicted"/>
<evidence type="ECO:0000259" key="2">
    <source>
        <dbReference type="Pfam" id="PF01425"/>
    </source>
</evidence>
<feature type="compositionally biased region" description="Basic and acidic residues" evidence="1">
    <location>
        <begin position="1"/>
        <end position="12"/>
    </location>
</feature>
<evidence type="ECO:0000313" key="4">
    <source>
        <dbReference type="Proteomes" id="UP000697995"/>
    </source>
</evidence>
<dbReference type="Proteomes" id="UP000697995">
    <property type="component" value="Unassembled WGS sequence"/>
</dbReference>
<keyword evidence="4" id="KW-1185">Reference proteome</keyword>
<dbReference type="PANTHER" id="PTHR11895">
    <property type="entry name" value="TRANSAMIDASE"/>
    <property type="match status" value="1"/>
</dbReference>
<dbReference type="Pfam" id="PF01425">
    <property type="entry name" value="Amidase"/>
    <property type="match status" value="1"/>
</dbReference>
<dbReference type="InterPro" id="IPR023631">
    <property type="entry name" value="Amidase_dom"/>
</dbReference>
<dbReference type="Gene3D" id="3.90.1300.10">
    <property type="entry name" value="Amidase signature (AS) domain"/>
    <property type="match status" value="1"/>
</dbReference>
<protein>
    <recommendedName>
        <fullName evidence="2">Amidase domain-containing protein</fullName>
    </recommendedName>
</protein>
<accession>A0ABS1CV49</accession>
<reference evidence="3 4" key="1">
    <citation type="journal article" date="2020" name="Microorganisms">
        <title>Osmotic Adaptation and Compatible Solute Biosynthesis of Phototrophic Bacteria as Revealed from Genome Analyses.</title>
        <authorList>
            <person name="Imhoff J.F."/>
            <person name="Rahn T."/>
            <person name="Kunzel S."/>
            <person name="Keller A."/>
            <person name="Neulinger S.C."/>
        </authorList>
    </citation>
    <scope>NUCLEOTIDE SEQUENCE [LARGE SCALE GENOMIC DNA]</scope>
    <source>
        <strain evidence="3 4">DSM 15382</strain>
    </source>
</reference>
<dbReference type="InterPro" id="IPR000120">
    <property type="entry name" value="Amidase"/>
</dbReference>
<feature type="region of interest" description="Disordered" evidence="1">
    <location>
        <begin position="1"/>
        <end position="32"/>
    </location>
</feature>
<dbReference type="InterPro" id="IPR036928">
    <property type="entry name" value="AS_sf"/>
</dbReference>
<feature type="compositionally biased region" description="Low complexity" evidence="1">
    <location>
        <begin position="21"/>
        <end position="30"/>
    </location>
</feature>
<gene>
    <name evidence="3" type="ORF">CKO45_09135</name>
</gene>
<evidence type="ECO:0000256" key="1">
    <source>
        <dbReference type="SAM" id="MobiDB-lite"/>
    </source>
</evidence>
<name>A0ABS1CV49_9PROT</name>
<sequence length="543" mass="56735">MPIRRTPHDHPARAGPPVECRASAPGADRGAAGGAAGGVATAACRGRGGARPRGLRYRAIGLPAPAGRDGEAVMNWAAASLTETADAIRSGRVTARAVLEEVLERIAARDPHLACFVALDAAGARRAADAADAGRAAGQPLGPLHGVPMAHKDMVYRAGRVSGCGSRLRDGMARMETATVLDRLDAAGAIEIGQLAMVEFAMGPHGYNANYPQCRNAWNHDHIPCGSSSGSGVAVGARLVHAALGSDTGGSIRCPAAVNGVVGLLPTYGRVSRHGVMPMSFSLDVVGPLARTVRDAARMLDVIAGPDPLDATSLDLPAGGFEAALDAPAPPPRIGLARGYFDEGLHPEVAWGLDAAAEEFRRAGLAVEEVRLPADLLHEVAELHPLVMKAEGAANHLAQMRAAEARYTQEVGHRLHAGFFIPAVDYIQALKLRADYLRQMLAAMAGVDLLLAPVLAIPVPTIAETTGKRGRDYLDMVVALTRNTKVVNYLGLPALSLPAGFDARGLPLAVQLIGRPGGEAVLLRAGEAYQRRTDWHRRLPPGG</sequence>
<evidence type="ECO:0000313" key="3">
    <source>
        <dbReference type="EMBL" id="MBK1658394.1"/>
    </source>
</evidence>
<dbReference type="SUPFAM" id="SSF75304">
    <property type="entry name" value="Amidase signature (AS) enzymes"/>
    <property type="match status" value="1"/>
</dbReference>
<organism evidence="3 4">
    <name type="scientific">Paracraurococcus ruber</name>
    <dbReference type="NCBI Taxonomy" id="77675"/>
    <lineage>
        <taxon>Bacteria</taxon>
        <taxon>Pseudomonadati</taxon>
        <taxon>Pseudomonadota</taxon>
        <taxon>Alphaproteobacteria</taxon>
        <taxon>Acetobacterales</taxon>
        <taxon>Roseomonadaceae</taxon>
        <taxon>Paracraurococcus</taxon>
    </lineage>
</organism>
<feature type="domain" description="Amidase" evidence="2">
    <location>
        <begin position="98"/>
        <end position="523"/>
    </location>
</feature>